<dbReference type="GO" id="GO:0006355">
    <property type="term" value="P:regulation of DNA-templated transcription"/>
    <property type="evidence" value="ECO:0007669"/>
    <property type="project" value="InterPro"/>
</dbReference>
<accession>A0A1W1WL09</accession>
<gene>
    <name evidence="1" type="ORF">SAMN00768000_3070</name>
</gene>
<sequence>MDRHKADNIMIGIRARKAWVARVDAHAKQRGESRMAFIRKAVEERMQREQRESD</sequence>
<organism evidence="1 2">
    <name type="scientific">Sulfobacillus thermosulfidooxidans (strain DSM 9293 / VKM B-1269 / AT-1)</name>
    <dbReference type="NCBI Taxonomy" id="929705"/>
    <lineage>
        <taxon>Bacteria</taxon>
        <taxon>Bacillati</taxon>
        <taxon>Bacillota</taxon>
        <taxon>Clostridia</taxon>
        <taxon>Eubacteriales</taxon>
        <taxon>Clostridiales Family XVII. Incertae Sedis</taxon>
        <taxon>Sulfobacillus</taxon>
    </lineage>
</organism>
<dbReference type="EMBL" id="FWWY01000001">
    <property type="protein sequence ID" value="SMC06869.1"/>
    <property type="molecule type" value="Genomic_DNA"/>
</dbReference>
<evidence type="ECO:0000313" key="1">
    <source>
        <dbReference type="EMBL" id="SMC06869.1"/>
    </source>
</evidence>
<keyword evidence="2" id="KW-1185">Reference proteome</keyword>
<reference evidence="2" key="1">
    <citation type="submission" date="2017-04" db="EMBL/GenBank/DDBJ databases">
        <authorList>
            <person name="Varghese N."/>
            <person name="Submissions S."/>
        </authorList>
    </citation>
    <scope>NUCLEOTIDE SEQUENCE [LARGE SCALE GENOMIC DNA]</scope>
    <source>
        <strain evidence="2">DSM 9293</strain>
    </source>
</reference>
<dbReference type="InterPro" id="IPR013321">
    <property type="entry name" value="Arc_rbn_hlx_hlx"/>
</dbReference>
<protein>
    <submittedName>
        <fullName evidence="1">Uncharacterized protein</fullName>
    </submittedName>
</protein>
<dbReference type="AlphaFoldDB" id="A0A1W1WL09"/>
<dbReference type="RefSeq" id="WP_020373501.1">
    <property type="nucleotide sequence ID" value="NZ_FWWY01000001.1"/>
</dbReference>
<dbReference type="Proteomes" id="UP000192660">
    <property type="component" value="Unassembled WGS sequence"/>
</dbReference>
<proteinExistence type="predicted"/>
<dbReference type="Gene3D" id="1.10.1220.10">
    <property type="entry name" value="Met repressor-like"/>
    <property type="match status" value="1"/>
</dbReference>
<evidence type="ECO:0000313" key="2">
    <source>
        <dbReference type="Proteomes" id="UP000192660"/>
    </source>
</evidence>
<name>A0A1W1WL09_SULTA</name>